<name>A0A655DY08_SALET</name>
<dbReference type="EMBL" id="CQPA01000041">
    <property type="protein sequence ID" value="CNU89686.1"/>
    <property type="molecule type" value="Genomic_DNA"/>
</dbReference>
<organism evidence="2 3">
    <name type="scientific">Salmonella enterica subsp. enterica serovar Bovismorbificans</name>
    <dbReference type="NCBI Taxonomy" id="58097"/>
    <lineage>
        <taxon>Bacteria</taxon>
        <taxon>Pseudomonadati</taxon>
        <taxon>Pseudomonadota</taxon>
        <taxon>Gammaproteobacteria</taxon>
        <taxon>Enterobacterales</taxon>
        <taxon>Enterobacteriaceae</taxon>
        <taxon>Salmonella</taxon>
    </lineage>
</organism>
<evidence type="ECO:0000313" key="3">
    <source>
        <dbReference type="Proteomes" id="UP000041314"/>
    </source>
</evidence>
<reference evidence="2 3" key="1">
    <citation type="submission" date="2015-03" db="EMBL/GenBank/DDBJ databases">
        <authorList>
            <consortium name="Pathogen Informatics"/>
        </authorList>
    </citation>
    <scope>NUCLEOTIDE SEQUENCE [LARGE SCALE GENOMIC DNA]</scope>
    <source>
        <strain evidence="2 3">A1104</strain>
    </source>
</reference>
<proteinExistence type="predicted"/>
<dbReference type="AlphaFoldDB" id="A0A655DY08"/>
<protein>
    <submittedName>
        <fullName evidence="2">Uncharacterized protein</fullName>
    </submittedName>
</protein>
<evidence type="ECO:0000256" key="1">
    <source>
        <dbReference type="SAM" id="MobiDB-lite"/>
    </source>
</evidence>
<evidence type="ECO:0000313" key="2">
    <source>
        <dbReference type="EMBL" id="CNU89686.1"/>
    </source>
</evidence>
<dbReference type="Proteomes" id="UP000041314">
    <property type="component" value="Unassembled WGS sequence"/>
</dbReference>
<feature type="region of interest" description="Disordered" evidence="1">
    <location>
        <begin position="1"/>
        <end position="30"/>
    </location>
</feature>
<gene>
    <name evidence="2" type="ORF">ERS008198_03827</name>
</gene>
<sequence>MTHGSTLTTGTARARKPLVNTPRPQVAPSSKNIPILPVRVVACIPCQKQHIPAVSQSAIIGSSTAYVPIL</sequence>
<feature type="compositionally biased region" description="Polar residues" evidence="1">
    <location>
        <begin position="1"/>
        <end position="11"/>
    </location>
</feature>
<accession>A0A655DY08</accession>